<proteinExistence type="predicted"/>
<sequence>MISAIHPGDHDKECGSFYLCASIKLL</sequence>
<name>A0A0E9TQS9_ANGAN</name>
<dbReference type="AlphaFoldDB" id="A0A0E9TQS9"/>
<reference evidence="1" key="2">
    <citation type="journal article" date="2015" name="Fish Shellfish Immunol.">
        <title>Early steps in the European eel (Anguilla anguilla)-Vibrio vulnificus interaction in the gills: Role of the RtxA13 toxin.</title>
        <authorList>
            <person name="Callol A."/>
            <person name="Pajuelo D."/>
            <person name="Ebbesson L."/>
            <person name="Teles M."/>
            <person name="MacKenzie S."/>
            <person name="Amaro C."/>
        </authorList>
    </citation>
    <scope>NUCLEOTIDE SEQUENCE</scope>
</reference>
<dbReference type="EMBL" id="GBXM01052661">
    <property type="protein sequence ID" value="JAH55916.1"/>
    <property type="molecule type" value="Transcribed_RNA"/>
</dbReference>
<organism evidence="1">
    <name type="scientific">Anguilla anguilla</name>
    <name type="common">European freshwater eel</name>
    <name type="synonym">Muraena anguilla</name>
    <dbReference type="NCBI Taxonomy" id="7936"/>
    <lineage>
        <taxon>Eukaryota</taxon>
        <taxon>Metazoa</taxon>
        <taxon>Chordata</taxon>
        <taxon>Craniata</taxon>
        <taxon>Vertebrata</taxon>
        <taxon>Euteleostomi</taxon>
        <taxon>Actinopterygii</taxon>
        <taxon>Neopterygii</taxon>
        <taxon>Teleostei</taxon>
        <taxon>Anguilliformes</taxon>
        <taxon>Anguillidae</taxon>
        <taxon>Anguilla</taxon>
    </lineage>
</organism>
<accession>A0A0E9TQS9</accession>
<protein>
    <submittedName>
        <fullName evidence="1">Uncharacterized protein</fullName>
    </submittedName>
</protein>
<reference evidence="1" key="1">
    <citation type="submission" date="2014-11" db="EMBL/GenBank/DDBJ databases">
        <authorList>
            <person name="Amaro Gonzalez C."/>
        </authorList>
    </citation>
    <scope>NUCLEOTIDE SEQUENCE</scope>
</reference>
<evidence type="ECO:0000313" key="1">
    <source>
        <dbReference type="EMBL" id="JAH55916.1"/>
    </source>
</evidence>